<dbReference type="CDD" id="cd06471">
    <property type="entry name" value="ACD_LpsHSP_like"/>
    <property type="match status" value="1"/>
</dbReference>
<keyword evidence="5" id="KW-1185">Reference proteome</keyword>
<organism evidence="4 5">
    <name type="scientific">Tissierella simiarum</name>
    <dbReference type="NCBI Taxonomy" id="2841534"/>
    <lineage>
        <taxon>Bacteria</taxon>
        <taxon>Bacillati</taxon>
        <taxon>Bacillota</taxon>
        <taxon>Tissierellia</taxon>
        <taxon>Tissierellales</taxon>
        <taxon>Tissierellaceae</taxon>
        <taxon>Tissierella</taxon>
    </lineage>
</organism>
<dbReference type="PANTHER" id="PTHR11527">
    <property type="entry name" value="HEAT-SHOCK PROTEIN 20 FAMILY MEMBER"/>
    <property type="match status" value="1"/>
</dbReference>
<evidence type="ECO:0000313" key="4">
    <source>
        <dbReference type="EMBL" id="MBU5439447.1"/>
    </source>
</evidence>
<feature type="domain" description="SHSP" evidence="3">
    <location>
        <begin position="35"/>
        <end position="146"/>
    </location>
</feature>
<gene>
    <name evidence="4" type="ORF">KQI42_15625</name>
</gene>
<reference evidence="4 5" key="1">
    <citation type="submission" date="2021-06" db="EMBL/GenBank/DDBJ databases">
        <authorList>
            <person name="Sun Q."/>
            <person name="Li D."/>
        </authorList>
    </citation>
    <scope>NUCLEOTIDE SEQUENCE [LARGE SCALE GENOMIC DNA]</scope>
    <source>
        <strain evidence="4 5">MSJ-40</strain>
    </source>
</reference>
<evidence type="ECO:0000256" key="2">
    <source>
        <dbReference type="RuleBase" id="RU003616"/>
    </source>
</evidence>
<comment type="caution">
    <text evidence="4">The sequence shown here is derived from an EMBL/GenBank/DDBJ whole genome shotgun (WGS) entry which is preliminary data.</text>
</comment>
<dbReference type="InterPro" id="IPR031107">
    <property type="entry name" value="Small_HSP"/>
</dbReference>
<evidence type="ECO:0000259" key="3">
    <source>
        <dbReference type="PROSITE" id="PS01031"/>
    </source>
</evidence>
<dbReference type="Proteomes" id="UP000749471">
    <property type="component" value="Unassembled WGS sequence"/>
</dbReference>
<dbReference type="NCBIfam" id="NF042420">
    <property type="entry name" value="Hsp18_Clos"/>
    <property type="match status" value="1"/>
</dbReference>
<dbReference type="Pfam" id="PF00011">
    <property type="entry name" value="HSP20"/>
    <property type="match status" value="1"/>
</dbReference>
<dbReference type="RefSeq" id="WP_216521154.1">
    <property type="nucleotide sequence ID" value="NZ_JAHLPM010000015.1"/>
</dbReference>
<sequence>MFDMIPFRKNNLSKRDDFFSPFLKNFFDDDFFSVMSHMQGNFKVDLKETDENYLVEADLPGIKKEAIDIDFHDNYLVISAKRDESMEDKKENYVRRERHYGEFKRSFYVDNVDEDKIQASFNDGVLKVVLPKLTKGNDKKRKIDIN</sequence>
<name>A0ABS6E940_9FIRM</name>
<dbReference type="PROSITE" id="PS01031">
    <property type="entry name" value="SHSP"/>
    <property type="match status" value="1"/>
</dbReference>
<dbReference type="EMBL" id="JAHLPM010000015">
    <property type="protein sequence ID" value="MBU5439447.1"/>
    <property type="molecule type" value="Genomic_DNA"/>
</dbReference>
<evidence type="ECO:0000256" key="1">
    <source>
        <dbReference type="PROSITE-ProRule" id="PRU00285"/>
    </source>
</evidence>
<evidence type="ECO:0000313" key="5">
    <source>
        <dbReference type="Proteomes" id="UP000749471"/>
    </source>
</evidence>
<dbReference type="InterPro" id="IPR053570">
    <property type="entry name" value="sHSP/HSP20"/>
</dbReference>
<accession>A0ABS6E940</accession>
<protein>
    <submittedName>
        <fullName evidence="4">Hsp20/alpha crystallin family protein</fullName>
    </submittedName>
</protein>
<dbReference type="InterPro" id="IPR002068">
    <property type="entry name" value="A-crystallin/Hsp20_dom"/>
</dbReference>
<comment type="similarity">
    <text evidence="1 2">Belongs to the small heat shock protein (HSP20) family.</text>
</comment>
<proteinExistence type="inferred from homology"/>